<feature type="region of interest" description="Disordered" evidence="1">
    <location>
        <begin position="153"/>
        <end position="174"/>
    </location>
</feature>
<feature type="compositionally biased region" description="Polar residues" evidence="1">
    <location>
        <begin position="532"/>
        <end position="544"/>
    </location>
</feature>
<sequence length="552" mass="61202">MTLAQTQMPPLPAHPAPVHAANASYAPPLIPQWQELEQQQQQQPPTNPKNGASAAIAAAATTHHEEVTTTTTTIHDAATTMIASAQSDRISHLLSEPTPTMPPAVAAATAVCDDQRHNSNNSNNNNNIMSDEEAAASLTQGIPFNLSDYPELQFESSLPSNNNNNNNNGHDYDNATSTKKLVRAFREPLFPKDPSPILAIAYSHRTASALERTHLQQQKKQILSELHDIQSEFARKKQELLDMNSRLKSSSQKLGAWNRKVFDLELIEPGCAWNEKYALLQEYVSTHDNKIPEHCHKLKGTGIEKQLASFIANQRSKVKRQHKSVTKYPHRYEALEKLGVHWESENDARFDCMFAKLLAFKREHGTLRMPSLDLCKESGDEELIALHNWVFSQVGAFRYQLKTKKVELVKRFLDIGFSFEKWYGTNGHVYDRDIPPFDAICRRYVLNGGKIDEEDLKILNAAAEKNLKRGGGKKRKRRNDEMDETGAVVVGEEGDDDDAAAAAATGTADATAADAADRASAMDAKIGKESMNENSMIVDQNGVESSAPKVDA</sequence>
<evidence type="ECO:0000313" key="2">
    <source>
        <dbReference type="EMBL" id="KAL3769709.1"/>
    </source>
</evidence>
<protein>
    <submittedName>
        <fullName evidence="2">Uncharacterized protein</fullName>
    </submittedName>
</protein>
<name>A0ABD3N247_9STRA</name>
<feature type="compositionally biased region" description="Low complexity" evidence="1">
    <location>
        <begin position="52"/>
        <end position="61"/>
    </location>
</feature>
<evidence type="ECO:0000256" key="1">
    <source>
        <dbReference type="SAM" id="MobiDB-lite"/>
    </source>
</evidence>
<reference evidence="2 3" key="1">
    <citation type="submission" date="2024-10" db="EMBL/GenBank/DDBJ databases">
        <title>Updated reference genomes for cyclostephanoid diatoms.</title>
        <authorList>
            <person name="Roberts W.R."/>
            <person name="Alverson A.J."/>
        </authorList>
    </citation>
    <scope>NUCLEOTIDE SEQUENCE [LARGE SCALE GENOMIC DNA]</scope>
    <source>
        <strain evidence="2 3">AJA232-27</strain>
    </source>
</reference>
<dbReference type="Gene3D" id="6.10.140.530">
    <property type="match status" value="1"/>
</dbReference>
<organism evidence="2 3">
    <name type="scientific">Discostella pseudostelligera</name>
    <dbReference type="NCBI Taxonomy" id="259834"/>
    <lineage>
        <taxon>Eukaryota</taxon>
        <taxon>Sar</taxon>
        <taxon>Stramenopiles</taxon>
        <taxon>Ochrophyta</taxon>
        <taxon>Bacillariophyta</taxon>
        <taxon>Coscinodiscophyceae</taxon>
        <taxon>Thalassiosirophycidae</taxon>
        <taxon>Stephanodiscales</taxon>
        <taxon>Stephanodiscaceae</taxon>
        <taxon>Discostella</taxon>
    </lineage>
</organism>
<proteinExistence type="predicted"/>
<gene>
    <name evidence="2" type="ORF">ACHAWU_005757</name>
</gene>
<dbReference type="EMBL" id="JALLBG020000052">
    <property type="protein sequence ID" value="KAL3769709.1"/>
    <property type="molecule type" value="Genomic_DNA"/>
</dbReference>
<comment type="caution">
    <text evidence="2">The sequence shown here is derived from an EMBL/GenBank/DDBJ whole genome shotgun (WGS) entry which is preliminary data.</text>
</comment>
<evidence type="ECO:0000313" key="3">
    <source>
        <dbReference type="Proteomes" id="UP001530293"/>
    </source>
</evidence>
<feature type="compositionally biased region" description="Low complexity" evidence="1">
    <location>
        <begin position="500"/>
        <end position="514"/>
    </location>
</feature>
<keyword evidence="3" id="KW-1185">Reference proteome</keyword>
<accession>A0ABD3N247</accession>
<dbReference type="PANTHER" id="PTHR33418:SF1">
    <property type="entry name" value="HELICASE-ASSOCIATED DOMAIN-CONTAINING PROTEIN"/>
    <property type="match status" value="1"/>
</dbReference>
<dbReference type="Proteomes" id="UP001530293">
    <property type="component" value="Unassembled WGS sequence"/>
</dbReference>
<feature type="region of interest" description="Disordered" evidence="1">
    <location>
        <begin position="469"/>
        <end position="552"/>
    </location>
</feature>
<feature type="region of interest" description="Disordered" evidence="1">
    <location>
        <begin position="36"/>
        <end position="68"/>
    </location>
</feature>
<dbReference type="AlphaFoldDB" id="A0ABD3N247"/>
<dbReference type="PANTHER" id="PTHR33418">
    <property type="entry name" value="HELICASE-ASSOCIATED"/>
    <property type="match status" value="1"/>
</dbReference>